<feature type="region of interest" description="Disordered" evidence="1">
    <location>
        <begin position="1"/>
        <end position="25"/>
    </location>
</feature>
<evidence type="ECO:0000313" key="2">
    <source>
        <dbReference type="EMBL" id="PIC46277.1"/>
    </source>
</evidence>
<feature type="region of interest" description="Disordered" evidence="1">
    <location>
        <begin position="178"/>
        <end position="221"/>
    </location>
</feature>
<accession>A0A2G5V3F1</accession>
<name>A0A2G5V3F1_9PELO</name>
<gene>
    <name evidence="2" type="primary">Cnig_chr_II.g6024</name>
    <name evidence="2" type="ORF">B9Z55_006024</name>
</gene>
<evidence type="ECO:0000256" key="1">
    <source>
        <dbReference type="SAM" id="MobiDB-lite"/>
    </source>
</evidence>
<sequence>MSDIQADKEGKPGPDHGEGASFTLPVKEVIKEVQEAAKIVKMEKAKYEAKKVNDDEEGPSSSDSNASKSTNAKQAAWSRTDSGEDTDSSISQLVQRSPSPIVASDPPNTPEDLNKDPSPSEEEEEVSVNREDAPRAVEEQQGASVVINETKTIGTPNRALIQKPIPVVQQIQDQATTVATPASSAPAAREPRARRLAPSKRYPTDVFHVPNLGDPKKNKKT</sequence>
<keyword evidence="3" id="KW-1185">Reference proteome</keyword>
<feature type="compositionally biased region" description="Polar residues" evidence="1">
    <location>
        <begin position="88"/>
        <end position="98"/>
    </location>
</feature>
<organism evidence="2 3">
    <name type="scientific">Caenorhabditis nigoni</name>
    <dbReference type="NCBI Taxonomy" id="1611254"/>
    <lineage>
        <taxon>Eukaryota</taxon>
        <taxon>Metazoa</taxon>
        <taxon>Ecdysozoa</taxon>
        <taxon>Nematoda</taxon>
        <taxon>Chromadorea</taxon>
        <taxon>Rhabditida</taxon>
        <taxon>Rhabditina</taxon>
        <taxon>Rhabditomorpha</taxon>
        <taxon>Rhabditoidea</taxon>
        <taxon>Rhabditidae</taxon>
        <taxon>Peloderinae</taxon>
        <taxon>Caenorhabditis</taxon>
    </lineage>
</organism>
<comment type="caution">
    <text evidence="2">The sequence shown here is derived from an EMBL/GenBank/DDBJ whole genome shotgun (WGS) entry which is preliminary data.</text>
</comment>
<dbReference type="Proteomes" id="UP000230233">
    <property type="component" value="Chromosome II"/>
</dbReference>
<feature type="compositionally biased region" description="Basic and acidic residues" evidence="1">
    <location>
        <begin position="1"/>
        <end position="18"/>
    </location>
</feature>
<dbReference type="OrthoDB" id="10494266at2759"/>
<dbReference type="EMBL" id="PDUG01000002">
    <property type="protein sequence ID" value="PIC46277.1"/>
    <property type="molecule type" value="Genomic_DNA"/>
</dbReference>
<dbReference type="AlphaFoldDB" id="A0A2G5V3F1"/>
<feature type="compositionally biased region" description="Basic and acidic residues" evidence="1">
    <location>
        <begin position="127"/>
        <end position="138"/>
    </location>
</feature>
<reference evidence="3" key="1">
    <citation type="submission" date="2017-10" db="EMBL/GenBank/DDBJ databases">
        <title>Rapid genome shrinkage in a self-fertile nematode reveals novel sperm competition proteins.</title>
        <authorList>
            <person name="Yin D."/>
            <person name="Schwarz E.M."/>
            <person name="Thomas C.G."/>
            <person name="Felde R.L."/>
            <person name="Korf I.F."/>
            <person name="Cutter A.D."/>
            <person name="Schartner C.M."/>
            <person name="Ralston E.J."/>
            <person name="Meyer B.J."/>
            <person name="Haag E.S."/>
        </authorList>
    </citation>
    <scope>NUCLEOTIDE SEQUENCE [LARGE SCALE GENOMIC DNA]</scope>
    <source>
        <strain evidence="3">JU1422</strain>
    </source>
</reference>
<feature type="region of interest" description="Disordered" evidence="1">
    <location>
        <begin position="43"/>
        <end position="143"/>
    </location>
</feature>
<feature type="compositionally biased region" description="Low complexity" evidence="1">
    <location>
        <begin position="178"/>
        <end position="188"/>
    </location>
</feature>
<evidence type="ECO:0000313" key="3">
    <source>
        <dbReference type="Proteomes" id="UP000230233"/>
    </source>
</evidence>
<protein>
    <submittedName>
        <fullName evidence="2">Uncharacterized protein</fullName>
    </submittedName>
</protein>
<proteinExistence type="predicted"/>
<feature type="compositionally biased region" description="Low complexity" evidence="1">
    <location>
        <begin position="60"/>
        <end position="73"/>
    </location>
</feature>
<feature type="compositionally biased region" description="Basic and acidic residues" evidence="1">
    <location>
        <begin position="43"/>
        <end position="53"/>
    </location>
</feature>